<dbReference type="PANTHER" id="PTHR39189">
    <property type="entry name" value="UPF0173 METAL-DEPENDENT HYDROLASE YTKL"/>
    <property type="match status" value="1"/>
</dbReference>
<proteinExistence type="predicted"/>
<dbReference type="Proteomes" id="UP000710385">
    <property type="component" value="Unassembled WGS sequence"/>
</dbReference>
<reference evidence="1" key="1">
    <citation type="submission" date="2020-05" db="EMBL/GenBank/DDBJ databases">
        <title>High-Quality Genomes of Partial-Nitritation/Anammox System by Hierarchical Clustering Based Hybrid Assembly.</title>
        <authorList>
            <person name="Liu L."/>
            <person name="Wang Y."/>
            <person name="Che Y."/>
            <person name="Chen Y."/>
            <person name="Xia Y."/>
            <person name="Luo R."/>
            <person name="Cheng S.H."/>
            <person name="Zheng C."/>
            <person name="Zhang T."/>
        </authorList>
    </citation>
    <scope>NUCLEOTIDE SEQUENCE</scope>
    <source>
        <strain evidence="1">H1_PAT1</strain>
    </source>
</reference>
<evidence type="ECO:0000313" key="1">
    <source>
        <dbReference type="EMBL" id="MBE7525326.1"/>
    </source>
</evidence>
<dbReference type="Pfam" id="PF13483">
    <property type="entry name" value="Lactamase_B_3"/>
    <property type="match status" value="1"/>
</dbReference>
<dbReference type="InterPro" id="IPR036866">
    <property type="entry name" value="RibonucZ/Hydroxyglut_hydro"/>
</dbReference>
<comment type="caution">
    <text evidence="1">The sequence shown here is derived from an EMBL/GenBank/DDBJ whole genome shotgun (WGS) entry which is preliminary data.</text>
</comment>
<dbReference type="Gene3D" id="3.60.15.10">
    <property type="entry name" value="Ribonuclease Z/Hydroxyacylglutathione hydrolase-like"/>
    <property type="match status" value="1"/>
</dbReference>
<gene>
    <name evidence="1" type="ORF">HS096_02985</name>
</gene>
<dbReference type="SUPFAM" id="SSF56281">
    <property type="entry name" value="Metallo-hydrolase/oxidoreductase"/>
    <property type="match status" value="1"/>
</dbReference>
<dbReference type="EMBL" id="JABTTY010000001">
    <property type="protein sequence ID" value="MBE7525326.1"/>
    <property type="molecule type" value="Genomic_DNA"/>
</dbReference>
<organism evidence="1 2">
    <name type="scientific">candidate division WWE3 bacterium</name>
    <dbReference type="NCBI Taxonomy" id="2053526"/>
    <lineage>
        <taxon>Bacteria</taxon>
        <taxon>Katanobacteria</taxon>
    </lineage>
</organism>
<dbReference type="AlphaFoldDB" id="A0A928Y6R7"/>
<protein>
    <submittedName>
        <fullName evidence="1">MBL fold metallo-hydrolase</fullName>
    </submittedName>
</protein>
<dbReference type="PANTHER" id="PTHR39189:SF1">
    <property type="entry name" value="UPF0173 METAL-DEPENDENT HYDROLASE YTKL"/>
    <property type="match status" value="1"/>
</dbReference>
<evidence type="ECO:0000313" key="2">
    <source>
        <dbReference type="Proteomes" id="UP000710385"/>
    </source>
</evidence>
<sequence length="214" mass="23890">MQIFWHGYTSVRIESKNGEAASTLVTDPFENETSIRFPRTIEADLLVLSHQDRKRFNVGAVQGAPFIISDPGEYEAKGVFVRGIQDSLVEEGRERPVIYRITTEDMTLAFLGHIARKPTDAELEEMERIDILLLPVGGGDGLDAKTANELITLIEPRIVIPLGFAIPGLKQHLGSIDEFCKQLGVCKREHMNRLKIQKKDLPAEDTLVAVLDRA</sequence>
<accession>A0A928Y6R7</accession>
<name>A0A928Y6R7_UNCKA</name>